<dbReference type="GO" id="GO:0005085">
    <property type="term" value="F:guanyl-nucleotide exchange factor activity"/>
    <property type="evidence" value="ECO:0007669"/>
    <property type="project" value="InterPro"/>
</dbReference>
<protein>
    <recommendedName>
        <fullName evidence="2">DH domain-containing protein</fullName>
    </recommendedName>
</protein>
<feature type="region of interest" description="Disordered" evidence="1">
    <location>
        <begin position="304"/>
        <end position="335"/>
    </location>
</feature>
<feature type="region of interest" description="Disordered" evidence="1">
    <location>
        <begin position="348"/>
        <end position="562"/>
    </location>
</feature>
<feature type="compositionally biased region" description="Polar residues" evidence="1">
    <location>
        <begin position="359"/>
        <end position="383"/>
    </location>
</feature>
<dbReference type="InterPro" id="IPR035899">
    <property type="entry name" value="DBL_dom_sf"/>
</dbReference>
<gene>
    <name evidence="3" type="ORF">OC846_000319</name>
</gene>
<dbReference type="Gene3D" id="1.20.900.10">
    <property type="entry name" value="Dbl homology (DH) domain"/>
    <property type="match status" value="1"/>
</dbReference>
<dbReference type="InterPro" id="IPR000219">
    <property type="entry name" value="DH_dom"/>
</dbReference>
<feature type="region of interest" description="Disordered" evidence="1">
    <location>
        <begin position="891"/>
        <end position="923"/>
    </location>
</feature>
<proteinExistence type="predicted"/>
<dbReference type="PROSITE" id="PS50010">
    <property type="entry name" value="DH_2"/>
    <property type="match status" value="1"/>
</dbReference>
<comment type="caution">
    <text evidence="3">The sequence shown here is derived from an EMBL/GenBank/DDBJ whole genome shotgun (WGS) entry which is preliminary data.</text>
</comment>
<feature type="domain" description="DH" evidence="2">
    <location>
        <begin position="930"/>
        <end position="980"/>
    </location>
</feature>
<feature type="compositionally biased region" description="Low complexity" evidence="1">
    <location>
        <begin position="1"/>
        <end position="27"/>
    </location>
</feature>
<feature type="compositionally biased region" description="Basic and acidic residues" evidence="1">
    <location>
        <begin position="432"/>
        <end position="443"/>
    </location>
</feature>
<feature type="compositionally biased region" description="Low complexity" evidence="1">
    <location>
        <begin position="476"/>
        <end position="490"/>
    </location>
</feature>
<feature type="compositionally biased region" description="Polar residues" evidence="1">
    <location>
        <begin position="304"/>
        <end position="334"/>
    </location>
</feature>
<evidence type="ECO:0000256" key="1">
    <source>
        <dbReference type="SAM" id="MobiDB-lite"/>
    </source>
</evidence>
<dbReference type="EMBL" id="JAPDMZ010000003">
    <property type="protein sequence ID" value="KAK0557752.1"/>
    <property type="molecule type" value="Genomic_DNA"/>
</dbReference>
<sequence length="1064" mass="112013">MLFSLFSRSDSSGSRSTKASVSDSTSSQERRKRLLQKPLPQTPHISSDDRTQRVPVSTAFLGGTPPATVELSPSALSRSKTTLSKDSMSTQSTLITSSGSQGYVHSDPSSSSSSSSSSLVNPASHTQAGPEQAQEATAGDVSPPIDRAELMERMLDTPVALLSPPLEAENRSFRMRRTPSGANRHRRVKSSEYPEDYFGVIDEVKRIIESGIPSSHSLTSTAEASGRAAFDASGSAHGSSTLRGLSSLPRPPDRFSTINARTVSHSQSESTNVGLTARAGLGIWDGVTLDSPMYASVSAASSRSHLPHSQSMQGPPSISSSRGLYPPSTSSNGRMSALGRRLSSVFDNPAFLSRGRPSMTPNGPGSRSYAGSSAAPSEPNSPKTRVISMMADSESSGTLSRDSAPRSRPGSSMGFIRSTLKLDRRKSSTRGDSSKDEMMKLRNDQQTLKTGSSKAGLSLSRISSPAASKSGSVETVVMRSGSRSVSGPVSNTQTAASSHAGTVKDRISPTALTGPSRAERSPSRGRGSIQGPTRSSPHLRSPSVNALCSDRDNSSGGSTAVPSRSSLALAQLEANIEAAAARISRGVASSDWAKEVRALFVIREIIQTERSYSKHLEALIGAVRQTAAQSSPTTVTGAGIRKKGGAGLLTYSPVSTNKAGGLPEGSAPAAHLVTMKTLLPPMIVLSRSLAARMEQNPTPSGVGMAFTLLQEQIEANFVSWSRAIGSIMDALRVTESSGKAKHNRNRIGFIAPAPVMPSPLTAALGPGSIRAPERRSSLNALALTRPSSPVLLESDENQFPIWAVNPDLLSEKKPAVQPRRRSSTISLHETAALSTPPAEDGHHLPSLKNRRSRSTLDVRTTITDEAVAATKAAVRLGVVNDDLRALDTSKWEQATSEQTQVASPTSQDKNTKKGSQRTVGPGGVKMLTPQDLVIMPTQRVVRYILLLKDLLASTPGGTAHIRVERALELVTYVAEACNRVAARPTLISVTAAGSMTTASSPRSPTSKLARHLQTPTTPLTPSPTASSASVDATAATVKSRPSRRSSFAAAAVHVVPQTLKKVAR</sequence>
<dbReference type="Proteomes" id="UP001176517">
    <property type="component" value="Unassembled WGS sequence"/>
</dbReference>
<feature type="region of interest" description="Disordered" evidence="1">
    <location>
        <begin position="229"/>
        <end position="255"/>
    </location>
</feature>
<feature type="compositionally biased region" description="Low complexity" evidence="1">
    <location>
        <begin position="109"/>
        <end position="118"/>
    </location>
</feature>
<feature type="compositionally biased region" description="Polar residues" evidence="1">
    <location>
        <begin position="119"/>
        <end position="129"/>
    </location>
</feature>
<organism evidence="3 4">
    <name type="scientific">Tilletia horrida</name>
    <dbReference type="NCBI Taxonomy" id="155126"/>
    <lineage>
        <taxon>Eukaryota</taxon>
        <taxon>Fungi</taxon>
        <taxon>Dikarya</taxon>
        <taxon>Basidiomycota</taxon>
        <taxon>Ustilaginomycotina</taxon>
        <taxon>Exobasidiomycetes</taxon>
        <taxon>Tilletiales</taxon>
        <taxon>Tilletiaceae</taxon>
        <taxon>Tilletia</taxon>
    </lineage>
</organism>
<feature type="region of interest" description="Disordered" evidence="1">
    <location>
        <begin position="813"/>
        <end position="855"/>
    </location>
</feature>
<evidence type="ECO:0000259" key="2">
    <source>
        <dbReference type="PROSITE" id="PS50010"/>
    </source>
</evidence>
<keyword evidence="4" id="KW-1185">Reference proteome</keyword>
<reference evidence="3" key="1">
    <citation type="journal article" date="2023" name="PhytoFront">
        <title>Draft Genome Resources of Seven Strains of Tilletia horrida, Causal Agent of Kernel Smut of Rice.</title>
        <authorList>
            <person name="Khanal S."/>
            <person name="Antony Babu S."/>
            <person name="Zhou X.G."/>
        </authorList>
    </citation>
    <scope>NUCLEOTIDE SEQUENCE</scope>
    <source>
        <strain evidence="3">TX6</strain>
    </source>
</reference>
<name>A0AAN6JU27_9BASI</name>
<feature type="compositionally biased region" description="Polar residues" evidence="1">
    <location>
        <begin position="891"/>
        <end position="908"/>
    </location>
</feature>
<dbReference type="AlphaFoldDB" id="A0AAN6JU27"/>
<accession>A0AAN6JU27</accession>
<feature type="compositionally biased region" description="Polar residues" evidence="1">
    <location>
        <begin position="74"/>
        <end position="103"/>
    </location>
</feature>
<evidence type="ECO:0000313" key="4">
    <source>
        <dbReference type="Proteomes" id="UP001176517"/>
    </source>
</evidence>
<feature type="compositionally biased region" description="Polar residues" evidence="1">
    <location>
        <begin position="993"/>
        <end position="1006"/>
    </location>
</feature>
<feature type="compositionally biased region" description="Polar residues" evidence="1">
    <location>
        <begin position="530"/>
        <end position="546"/>
    </location>
</feature>
<feature type="region of interest" description="Disordered" evidence="1">
    <location>
        <begin position="1"/>
        <end position="141"/>
    </location>
</feature>
<feature type="region of interest" description="Disordered" evidence="1">
    <location>
        <begin position="993"/>
        <end position="1048"/>
    </location>
</feature>
<dbReference type="SUPFAM" id="SSF48065">
    <property type="entry name" value="DBL homology domain (DH-domain)"/>
    <property type="match status" value="1"/>
</dbReference>
<feature type="compositionally biased region" description="Polar residues" evidence="1">
    <location>
        <begin position="444"/>
        <end position="473"/>
    </location>
</feature>
<dbReference type="Pfam" id="PF00621">
    <property type="entry name" value="RhoGEF"/>
    <property type="match status" value="1"/>
</dbReference>
<evidence type="ECO:0000313" key="3">
    <source>
        <dbReference type="EMBL" id="KAK0557752.1"/>
    </source>
</evidence>
<feature type="compositionally biased region" description="Low complexity" evidence="1">
    <location>
        <begin position="1014"/>
        <end position="1036"/>
    </location>
</feature>
<feature type="compositionally biased region" description="Polar residues" evidence="1">
    <location>
        <begin position="491"/>
        <end position="500"/>
    </location>
</feature>